<dbReference type="SUPFAM" id="SSF103196">
    <property type="entry name" value="Roadblock/LC7 domain"/>
    <property type="match status" value="1"/>
</dbReference>
<evidence type="ECO:0000313" key="3">
    <source>
        <dbReference type="EMBL" id="MBI4726796.1"/>
    </source>
</evidence>
<proteinExistence type="predicted"/>
<feature type="compositionally biased region" description="Low complexity" evidence="1">
    <location>
        <begin position="191"/>
        <end position="200"/>
    </location>
</feature>
<protein>
    <submittedName>
        <fullName evidence="3">Roadblock/LC7 domain-containing protein</fullName>
    </submittedName>
</protein>
<comment type="caution">
    <text evidence="3">The sequence shown here is derived from an EMBL/GenBank/DDBJ whole genome shotgun (WGS) entry which is preliminary data.</text>
</comment>
<feature type="domain" description="Roadblock/LAMTOR2" evidence="2">
    <location>
        <begin position="219"/>
        <end position="309"/>
    </location>
</feature>
<reference evidence="3" key="1">
    <citation type="submission" date="2020-07" db="EMBL/GenBank/DDBJ databases">
        <title>Huge and variable diversity of episymbiotic CPR bacteria and DPANN archaea in groundwater ecosystems.</title>
        <authorList>
            <person name="He C.Y."/>
            <person name="Keren R."/>
            <person name="Whittaker M."/>
            <person name="Farag I.F."/>
            <person name="Doudna J."/>
            <person name="Cate J.H.D."/>
            <person name="Banfield J.F."/>
        </authorList>
    </citation>
    <scope>NUCLEOTIDE SEQUENCE</scope>
    <source>
        <strain evidence="3">NC_groundwater_1520_Pr4_B-0.1um_53_5</strain>
    </source>
</reference>
<dbReference type="InterPro" id="IPR004942">
    <property type="entry name" value="Roadblock/LAMTOR2_dom"/>
</dbReference>
<accession>A0A933I9Q0</accession>
<sequence length="339" mass="36322">MPDPTENNTSDQMVNDPSSQLFASLADFYRDNGLFPEAIAICQAGLESQPGNIEGRLVLSKCLLATKQYALARAEAAKVLSVQSENSEAKKILSQADSAVPEAQEALTALAKTEKEAILEPALPVKSETEFAFPKTAAKVEEPAPAPVKIPETPVKEIPSSPLPLMAERTEPQPALPSVPKNIPDRPAEVPPAAKASPAVPDRPPKLAAEEVTEWQTGFGKIMNNLVQTPQVKACMLVDENGYAVADAVSRSGQSLSEDSAALSANIFKTAFEALKKIKLGELERIVIETGDEKIFLRQAGRMVLMISADSSAKVGLVMVNSKRAAEQAENMAKRDPNR</sequence>
<dbReference type="AlphaFoldDB" id="A0A933I9Q0"/>
<dbReference type="SUPFAM" id="SSF48452">
    <property type="entry name" value="TPR-like"/>
    <property type="match status" value="1"/>
</dbReference>
<gene>
    <name evidence="3" type="ORF">HY768_06180</name>
</gene>
<evidence type="ECO:0000313" key="4">
    <source>
        <dbReference type="Proteomes" id="UP000736328"/>
    </source>
</evidence>
<dbReference type="InterPro" id="IPR011990">
    <property type="entry name" value="TPR-like_helical_dom_sf"/>
</dbReference>
<evidence type="ECO:0000256" key="1">
    <source>
        <dbReference type="SAM" id="MobiDB-lite"/>
    </source>
</evidence>
<feature type="region of interest" description="Disordered" evidence="1">
    <location>
        <begin position="165"/>
        <end position="204"/>
    </location>
</feature>
<dbReference type="Gene3D" id="3.30.450.30">
    <property type="entry name" value="Dynein light chain 2a, cytoplasmic"/>
    <property type="match status" value="1"/>
</dbReference>
<dbReference type="Gene3D" id="1.25.40.10">
    <property type="entry name" value="Tetratricopeptide repeat domain"/>
    <property type="match status" value="1"/>
</dbReference>
<evidence type="ECO:0000259" key="2">
    <source>
        <dbReference type="SMART" id="SM00960"/>
    </source>
</evidence>
<dbReference type="Proteomes" id="UP000736328">
    <property type="component" value="Unassembled WGS sequence"/>
</dbReference>
<dbReference type="Pfam" id="PF03259">
    <property type="entry name" value="Robl_LC7"/>
    <property type="match status" value="1"/>
</dbReference>
<dbReference type="Pfam" id="PF14559">
    <property type="entry name" value="TPR_19"/>
    <property type="match status" value="1"/>
</dbReference>
<organism evidence="3 4">
    <name type="scientific">candidate division TA06 bacterium</name>
    <dbReference type="NCBI Taxonomy" id="2250710"/>
    <lineage>
        <taxon>Bacteria</taxon>
        <taxon>Bacteria division TA06</taxon>
    </lineage>
</organism>
<dbReference type="SMART" id="SM00960">
    <property type="entry name" value="Robl_LC7"/>
    <property type="match status" value="1"/>
</dbReference>
<dbReference type="EMBL" id="JACQXR010000082">
    <property type="protein sequence ID" value="MBI4726796.1"/>
    <property type="molecule type" value="Genomic_DNA"/>
</dbReference>
<name>A0A933I9Q0_UNCT6</name>